<protein>
    <submittedName>
        <fullName evidence="3">PE-PGRS virulence associated protein</fullName>
    </submittedName>
</protein>
<name>A0A0K1QEJ8_9BACT</name>
<evidence type="ECO:0000256" key="2">
    <source>
        <dbReference type="SAM" id="SignalP"/>
    </source>
</evidence>
<reference evidence="3 4" key="1">
    <citation type="submission" date="2015-08" db="EMBL/GenBank/DDBJ databases">
        <authorList>
            <person name="Babu N.S."/>
            <person name="Beckwith C.J."/>
            <person name="Beseler K.G."/>
            <person name="Brison A."/>
            <person name="Carone J.V."/>
            <person name="Caskin T.P."/>
            <person name="Diamond M."/>
            <person name="Durham M.E."/>
            <person name="Foxe J.M."/>
            <person name="Go M."/>
            <person name="Henderson B.A."/>
            <person name="Jones I.B."/>
            <person name="McGettigan J.A."/>
            <person name="Micheletti S.J."/>
            <person name="Nasrallah M.E."/>
            <person name="Ortiz D."/>
            <person name="Piller C.R."/>
            <person name="Privatt S.R."/>
            <person name="Schneider S.L."/>
            <person name="Sharp S."/>
            <person name="Smith T.C."/>
            <person name="Stanton J.D."/>
            <person name="Ullery H.E."/>
            <person name="Wilson R.J."/>
            <person name="Serrano M.G."/>
            <person name="Buck G."/>
            <person name="Lee V."/>
            <person name="Wang Y."/>
            <person name="Carvalho R."/>
            <person name="Voegtly L."/>
            <person name="Shi R."/>
            <person name="Duckworth R."/>
            <person name="Johnson A."/>
            <person name="Loviza R."/>
            <person name="Walstead R."/>
            <person name="Shah Z."/>
            <person name="Kiflezghi M."/>
            <person name="Wade K."/>
            <person name="Ball S.L."/>
            <person name="Bradley K.W."/>
            <person name="Asai D.J."/>
            <person name="Bowman C.A."/>
            <person name="Russell D.A."/>
            <person name="Pope W.H."/>
            <person name="Jacobs-Sera D."/>
            <person name="Hendrix R.W."/>
            <person name="Hatfull G.F."/>
        </authorList>
    </citation>
    <scope>NUCLEOTIDE SEQUENCE [LARGE SCALE GENOMIC DNA]</scope>
    <source>
        <strain evidence="3 4">DSM 27648</strain>
    </source>
</reference>
<feature type="compositionally biased region" description="Gly residues" evidence="1">
    <location>
        <begin position="438"/>
        <end position="450"/>
    </location>
</feature>
<dbReference type="RefSeq" id="WP_146654812.1">
    <property type="nucleotide sequence ID" value="NZ_CP012333.1"/>
</dbReference>
<organism evidence="3 4">
    <name type="scientific">Labilithrix luteola</name>
    <dbReference type="NCBI Taxonomy" id="1391654"/>
    <lineage>
        <taxon>Bacteria</taxon>
        <taxon>Pseudomonadati</taxon>
        <taxon>Myxococcota</taxon>
        <taxon>Polyangia</taxon>
        <taxon>Polyangiales</taxon>
        <taxon>Labilitrichaceae</taxon>
        <taxon>Labilithrix</taxon>
    </lineage>
</organism>
<feature type="signal peptide" evidence="2">
    <location>
        <begin position="1"/>
        <end position="23"/>
    </location>
</feature>
<dbReference type="KEGG" id="llu:AKJ09_10821"/>
<evidence type="ECO:0000313" key="3">
    <source>
        <dbReference type="EMBL" id="AKV04158.1"/>
    </source>
</evidence>
<dbReference type="PROSITE" id="PS51257">
    <property type="entry name" value="PROKAR_LIPOPROTEIN"/>
    <property type="match status" value="1"/>
</dbReference>
<feature type="chain" id="PRO_5005467075" evidence="2">
    <location>
        <begin position="24"/>
        <end position="459"/>
    </location>
</feature>
<feature type="region of interest" description="Disordered" evidence="1">
    <location>
        <begin position="433"/>
        <end position="459"/>
    </location>
</feature>
<gene>
    <name evidence="3" type="ORF">AKJ09_10821</name>
</gene>
<evidence type="ECO:0000256" key="1">
    <source>
        <dbReference type="SAM" id="MobiDB-lite"/>
    </source>
</evidence>
<dbReference type="Proteomes" id="UP000064967">
    <property type="component" value="Chromosome"/>
</dbReference>
<feature type="compositionally biased region" description="Gly residues" evidence="1">
    <location>
        <begin position="343"/>
        <end position="363"/>
    </location>
</feature>
<accession>A0A0K1QEJ8</accession>
<keyword evidence="2" id="KW-0732">Signal</keyword>
<keyword evidence="4" id="KW-1185">Reference proteome</keyword>
<dbReference type="EMBL" id="CP012333">
    <property type="protein sequence ID" value="AKV04158.1"/>
    <property type="molecule type" value="Genomic_DNA"/>
</dbReference>
<dbReference type="AlphaFoldDB" id="A0A0K1QEJ8"/>
<proteinExistence type="predicted"/>
<sequence length="459" mass="43924">MRFPTRRFFLCALLAVPISTSCSDDPTIDRPRELPDGSIAEIPIDIDGAAPDACTAVESDDATGVYVSSVGSTTAKCGVRAEPCKTIALGIARAATASKATVYVATGTYVERVILTKGVTISGGWTLSVEPWTRGCDVTPDATIVRAPSTENITFEAKNLGGQAGLEWLRIESKSPSDMGESLYGLFASGSSTTLRLDHVRIEVAHAGAGMSGGTGTTGSDGATSCTASTGDVGGAGTPGTGAAAGTFTNDGYAVTTGASGGPGTFGQNGRPGINGECVSCGTCDPVLCIINATGPACGGDGTPGCAGGPGSGGTAGTGGGSSFAVYAWDANVQISDSSLRAGNGGNGGNGGSGGPGGKGSEGAAGANTAPCTTFCSGAGVCTETMDFGRGGGAGTKGGNGGSGGAGGGGAGGSSIAIYQDGTGFVTTTSTTLAHGTAGKGGGPATGAGANGTAADRIP</sequence>
<evidence type="ECO:0000313" key="4">
    <source>
        <dbReference type="Proteomes" id="UP000064967"/>
    </source>
</evidence>
<feature type="region of interest" description="Disordered" evidence="1">
    <location>
        <begin position="339"/>
        <end position="364"/>
    </location>
</feature>
<dbReference type="STRING" id="1391654.AKJ09_10821"/>